<comment type="subcellular location">
    <subcellularLocation>
        <location evidence="1">Membrane</location>
        <topology evidence="1">Multi-pass membrane protein</topology>
    </subcellularLocation>
</comment>
<evidence type="ECO:0000256" key="2">
    <source>
        <dbReference type="ARBA" id="ARBA00022692"/>
    </source>
</evidence>
<dbReference type="AlphaFoldDB" id="A0A1R3RAH7"/>
<feature type="transmembrane region" description="Helical" evidence="6">
    <location>
        <begin position="219"/>
        <end position="238"/>
    </location>
</feature>
<feature type="transmembrane region" description="Helical" evidence="6">
    <location>
        <begin position="323"/>
        <end position="342"/>
    </location>
</feature>
<keyword evidence="4 6" id="KW-0472">Membrane</keyword>
<feature type="transmembrane region" description="Helical" evidence="6">
    <location>
        <begin position="121"/>
        <end position="140"/>
    </location>
</feature>
<dbReference type="PANTHER" id="PTHR42718">
    <property type="entry name" value="MAJOR FACILITATOR SUPERFAMILY MULTIDRUG TRANSPORTER MFSC"/>
    <property type="match status" value="1"/>
</dbReference>
<reference evidence="9" key="1">
    <citation type="journal article" date="2017" name="Genome Biol.">
        <title>Comparative genomics reveals high biological diversity and specific adaptations in the industrially and medically important fungal genus Aspergillus.</title>
        <authorList>
            <person name="de Vries R.P."/>
            <person name="Riley R."/>
            <person name="Wiebenga A."/>
            <person name="Aguilar-Osorio G."/>
            <person name="Amillis S."/>
            <person name="Uchima C.A."/>
            <person name="Anderluh G."/>
            <person name="Asadollahi M."/>
            <person name="Askin M."/>
            <person name="Barry K."/>
            <person name="Battaglia E."/>
            <person name="Bayram O."/>
            <person name="Benocci T."/>
            <person name="Braus-Stromeyer S.A."/>
            <person name="Caldana C."/>
            <person name="Canovas D."/>
            <person name="Cerqueira G.C."/>
            <person name="Chen F."/>
            <person name="Chen W."/>
            <person name="Choi C."/>
            <person name="Clum A."/>
            <person name="Dos Santos R.A."/>
            <person name="Damasio A.R."/>
            <person name="Diallinas G."/>
            <person name="Emri T."/>
            <person name="Fekete E."/>
            <person name="Flipphi M."/>
            <person name="Freyberg S."/>
            <person name="Gallo A."/>
            <person name="Gournas C."/>
            <person name="Habgood R."/>
            <person name="Hainaut M."/>
            <person name="Harispe M.L."/>
            <person name="Henrissat B."/>
            <person name="Hilden K.S."/>
            <person name="Hope R."/>
            <person name="Hossain A."/>
            <person name="Karabika E."/>
            <person name="Karaffa L."/>
            <person name="Karanyi Z."/>
            <person name="Krasevec N."/>
            <person name="Kuo A."/>
            <person name="Kusch H."/>
            <person name="LaButti K."/>
            <person name="Lagendijk E.L."/>
            <person name="Lapidus A."/>
            <person name="Levasseur A."/>
            <person name="Lindquist E."/>
            <person name="Lipzen A."/>
            <person name="Logrieco A.F."/>
            <person name="MacCabe A."/>
            <person name="Maekelae M.R."/>
            <person name="Malavazi I."/>
            <person name="Melin P."/>
            <person name="Meyer V."/>
            <person name="Mielnichuk N."/>
            <person name="Miskei M."/>
            <person name="Molnar A.P."/>
            <person name="Mule G."/>
            <person name="Ngan C.Y."/>
            <person name="Orejas M."/>
            <person name="Orosz E."/>
            <person name="Ouedraogo J.P."/>
            <person name="Overkamp K.M."/>
            <person name="Park H.-S."/>
            <person name="Perrone G."/>
            <person name="Piumi F."/>
            <person name="Punt P.J."/>
            <person name="Ram A.F."/>
            <person name="Ramon A."/>
            <person name="Rauscher S."/>
            <person name="Record E."/>
            <person name="Riano-Pachon D.M."/>
            <person name="Robert V."/>
            <person name="Roehrig J."/>
            <person name="Ruller R."/>
            <person name="Salamov A."/>
            <person name="Salih N.S."/>
            <person name="Samson R.A."/>
            <person name="Sandor E."/>
            <person name="Sanguinetti M."/>
            <person name="Schuetze T."/>
            <person name="Sepcic K."/>
            <person name="Shelest E."/>
            <person name="Sherlock G."/>
            <person name="Sophianopoulou V."/>
            <person name="Squina F.M."/>
            <person name="Sun H."/>
            <person name="Susca A."/>
            <person name="Todd R.B."/>
            <person name="Tsang A."/>
            <person name="Unkles S.E."/>
            <person name="van de Wiele N."/>
            <person name="van Rossen-Uffink D."/>
            <person name="Oliveira J.V."/>
            <person name="Vesth T.C."/>
            <person name="Visser J."/>
            <person name="Yu J.-H."/>
            <person name="Zhou M."/>
            <person name="Andersen M.R."/>
            <person name="Archer D.B."/>
            <person name="Baker S.E."/>
            <person name="Benoit I."/>
            <person name="Brakhage A.A."/>
            <person name="Braus G.H."/>
            <person name="Fischer R."/>
            <person name="Frisvad J.C."/>
            <person name="Goldman G.H."/>
            <person name="Houbraken J."/>
            <person name="Oakley B."/>
            <person name="Pocsi I."/>
            <person name="Scazzocchio C."/>
            <person name="Seiboth B."/>
            <person name="vanKuyk P.A."/>
            <person name="Wortman J."/>
            <person name="Dyer P.S."/>
            <person name="Grigoriev I.V."/>
        </authorList>
    </citation>
    <scope>NUCLEOTIDE SEQUENCE [LARGE SCALE GENOMIC DNA]</scope>
    <source>
        <strain evidence="9">ITEM 5010</strain>
    </source>
</reference>
<evidence type="ECO:0000256" key="5">
    <source>
        <dbReference type="SAM" id="MobiDB-lite"/>
    </source>
</evidence>
<keyword evidence="2 6" id="KW-0812">Transmembrane</keyword>
<dbReference type="Gene3D" id="1.20.1720.10">
    <property type="entry name" value="Multidrug resistance protein D"/>
    <property type="match status" value="1"/>
</dbReference>
<evidence type="ECO:0000256" key="4">
    <source>
        <dbReference type="ARBA" id="ARBA00023136"/>
    </source>
</evidence>
<dbReference type="InterPro" id="IPR011701">
    <property type="entry name" value="MFS"/>
</dbReference>
<feature type="transmembrane region" description="Helical" evidence="6">
    <location>
        <begin position="186"/>
        <end position="207"/>
    </location>
</feature>
<evidence type="ECO:0000313" key="9">
    <source>
        <dbReference type="Proteomes" id="UP000188318"/>
    </source>
</evidence>
<dbReference type="EMBL" id="KV907510">
    <property type="protein sequence ID" value="OOF91480.1"/>
    <property type="molecule type" value="Genomic_DNA"/>
</dbReference>
<sequence>MTVDQLRQEYFISGFNVLLPSLAEGLDIPDASSSWPSSAFALTAGASLLFFGRLADRYGGFVVFAGGLAWHLLWSLVAGFAKNALTMYFCRALQGFGPAAFLSAGIMLLGSTYRPGWRKNLVFSIYGACAPIGFVAGIFVSGMTGEFLDWRWYFWIGAMLLCVALVTALLSVPASIRHKPPHPDIAMDWAGTLCFFCGLILICFAINECGHAPDGWRTPYVYVTLIVGSLILLGALYIEGWVATEPLLPLSLFRIPQMAPLCLGLFCFYGVFGIWLLYCVQYMENIMQASPLLVVAYFVPFALGGIFFSLLGGLFLHIIPGTVLLAVSGIGWLMAPLLFAIMPPDVGYWPYVFPAMICGTLGMDVTYNVTNVFVTTCLPERQQGLAAAVANSVLFLGISFWLGWGDFTSAQVAGSLRARYQAALWLAVALAGLGLSILVLFVKIQPAQSEITVDEKDLADSGGVPNRDTDIRADGRGTTTV</sequence>
<dbReference type="GO" id="GO:0016020">
    <property type="term" value="C:membrane"/>
    <property type="evidence" value="ECO:0007669"/>
    <property type="project" value="UniProtKB-SubCell"/>
</dbReference>
<feature type="transmembrane region" description="Helical" evidence="6">
    <location>
        <begin position="58"/>
        <end position="80"/>
    </location>
</feature>
<dbReference type="Proteomes" id="UP000188318">
    <property type="component" value="Unassembled WGS sequence"/>
</dbReference>
<accession>A0A1R3RAH7</accession>
<feature type="transmembrane region" description="Helical" evidence="6">
    <location>
        <begin position="259"/>
        <end position="283"/>
    </location>
</feature>
<feature type="transmembrane region" description="Helical" evidence="6">
    <location>
        <begin position="152"/>
        <end position="174"/>
    </location>
</feature>
<dbReference type="InterPro" id="IPR020846">
    <property type="entry name" value="MFS_dom"/>
</dbReference>
<name>A0A1R3RAH7_ASPC5</name>
<evidence type="ECO:0000256" key="1">
    <source>
        <dbReference type="ARBA" id="ARBA00004141"/>
    </source>
</evidence>
<feature type="transmembrane region" description="Helical" evidence="6">
    <location>
        <begin position="86"/>
        <end position="109"/>
    </location>
</feature>
<keyword evidence="3 6" id="KW-1133">Transmembrane helix</keyword>
<evidence type="ECO:0000256" key="6">
    <source>
        <dbReference type="SAM" id="Phobius"/>
    </source>
</evidence>
<keyword evidence="9" id="KW-1185">Reference proteome</keyword>
<dbReference type="SUPFAM" id="SSF103473">
    <property type="entry name" value="MFS general substrate transporter"/>
    <property type="match status" value="1"/>
</dbReference>
<feature type="transmembrane region" description="Helical" evidence="6">
    <location>
        <begin position="295"/>
        <end position="316"/>
    </location>
</feature>
<protein>
    <recommendedName>
        <fullName evidence="7">Major facilitator superfamily (MFS) profile domain-containing protein</fullName>
    </recommendedName>
</protein>
<dbReference type="Pfam" id="PF07690">
    <property type="entry name" value="MFS_1"/>
    <property type="match status" value="1"/>
</dbReference>
<dbReference type="OMA" id="WATPYIP"/>
<dbReference type="InterPro" id="IPR036259">
    <property type="entry name" value="MFS_trans_sf"/>
</dbReference>
<dbReference type="PROSITE" id="PS50850">
    <property type="entry name" value="MFS"/>
    <property type="match status" value="1"/>
</dbReference>
<feature type="domain" description="Major facilitator superfamily (MFS) profile" evidence="7">
    <location>
        <begin position="1"/>
        <end position="446"/>
    </location>
</feature>
<dbReference type="VEuPathDB" id="FungiDB:ASPCADRAFT_134035"/>
<dbReference type="GO" id="GO:0022857">
    <property type="term" value="F:transmembrane transporter activity"/>
    <property type="evidence" value="ECO:0007669"/>
    <property type="project" value="InterPro"/>
</dbReference>
<gene>
    <name evidence="8" type="ORF">ASPCADRAFT_134035</name>
</gene>
<feature type="transmembrane region" description="Helical" evidence="6">
    <location>
        <begin position="385"/>
        <end position="402"/>
    </location>
</feature>
<evidence type="ECO:0000256" key="3">
    <source>
        <dbReference type="ARBA" id="ARBA00022989"/>
    </source>
</evidence>
<organism evidence="8 9">
    <name type="scientific">Aspergillus carbonarius (strain ITEM 5010)</name>
    <dbReference type="NCBI Taxonomy" id="602072"/>
    <lineage>
        <taxon>Eukaryota</taxon>
        <taxon>Fungi</taxon>
        <taxon>Dikarya</taxon>
        <taxon>Ascomycota</taxon>
        <taxon>Pezizomycotina</taxon>
        <taxon>Eurotiomycetes</taxon>
        <taxon>Eurotiomycetidae</taxon>
        <taxon>Eurotiales</taxon>
        <taxon>Aspergillaceae</taxon>
        <taxon>Aspergillus</taxon>
        <taxon>Aspergillus subgen. Circumdati</taxon>
    </lineage>
</organism>
<dbReference type="Gene3D" id="1.20.1250.20">
    <property type="entry name" value="MFS general substrate transporter like domains"/>
    <property type="match status" value="1"/>
</dbReference>
<evidence type="ECO:0000259" key="7">
    <source>
        <dbReference type="PROSITE" id="PS50850"/>
    </source>
</evidence>
<feature type="region of interest" description="Disordered" evidence="5">
    <location>
        <begin position="458"/>
        <end position="481"/>
    </location>
</feature>
<feature type="transmembrane region" description="Helical" evidence="6">
    <location>
        <begin position="422"/>
        <end position="442"/>
    </location>
</feature>
<evidence type="ECO:0000313" key="8">
    <source>
        <dbReference type="EMBL" id="OOF91480.1"/>
    </source>
</evidence>
<dbReference type="OrthoDB" id="5086884at2759"/>
<dbReference type="PANTHER" id="PTHR42718:SF36">
    <property type="entry name" value="MULTIDRUG TRANSPORTER, PUTATIVE (AFU_ORTHOLOGUE AFUA_4G13820)-RELATED"/>
    <property type="match status" value="1"/>
</dbReference>
<proteinExistence type="predicted"/>